<dbReference type="PANTHER" id="PTHR46829">
    <property type="entry name" value="STERILE ALPHA MOTIF DOMAIN-CONTAINING PROTEIN 15"/>
    <property type="match status" value="1"/>
</dbReference>
<protein>
    <submittedName>
        <fullName evidence="3">Sterile alpha motif domain-containing protein 15-like</fullName>
    </submittedName>
</protein>
<proteinExistence type="predicted"/>
<dbReference type="Pfam" id="PF00536">
    <property type="entry name" value="SAM_1"/>
    <property type="match status" value="1"/>
</dbReference>
<dbReference type="PROSITE" id="PS50105">
    <property type="entry name" value="SAM_DOMAIN"/>
    <property type="match status" value="1"/>
</dbReference>
<sequence length="194" mass="22740">MRSRNTEHKTMKCLQEAKMMATIKRLVHFREPPLCLKKLAGAVVDNLPKPDPWEWDVEDVVSWIINIGLPQYEKSFRKNFITGRRLIWIDSSSCPKIGIQDFHDIQLITAAIRKIFGIELEKFRRSISLPPRYPFTHFLLFNSRSGAIREAITCTQLFYKMGILQETECDDMSRHWKIINPVLIEFPSTRFGRS</sequence>
<dbReference type="Proteomes" id="UP000694920">
    <property type="component" value="Unplaced"/>
</dbReference>
<gene>
    <name evidence="3" type="primary">LOC107262774</name>
</gene>
<dbReference type="RefSeq" id="XP_024936145.1">
    <property type="nucleotide sequence ID" value="XM_025080377.1"/>
</dbReference>
<name>A0AAJ7R871_CEPCN</name>
<dbReference type="Gene3D" id="1.10.150.50">
    <property type="entry name" value="Transcription Factor, Ets-1"/>
    <property type="match status" value="1"/>
</dbReference>
<accession>A0AAJ7R871</accession>
<reference evidence="3" key="1">
    <citation type="submission" date="2025-08" db="UniProtKB">
        <authorList>
            <consortium name="RefSeq"/>
        </authorList>
    </citation>
    <scope>IDENTIFICATION</scope>
</reference>
<keyword evidence="2" id="KW-1185">Reference proteome</keyword>
<evidence type="ECO:0000313" key="2">
    <source>
        <dbReference type="Proteomes" id="UP000694920"/>
    </source>
</evidence>
<dbReference type="PANTHER" id="PTHR46829:SF1">
    <property type="entry name" value="STERILE ALPHA MOTIF DOMAIN-CONTAINING PROTEIN 15"/>
    <property type="match status" value="1"/>
</dbReference>
<feature type="domain" description="SAM" evidence="1">
    <location>
        <begin position="55"/>
        <end position="118"/>
    </location>
</feature>
<dbReference type="InterPro" id="IPR001660">
    <property type="entry name" value="SAM"/>
</dbReference>
<organism evidence="2 3">
    <name type="scientific">Cephus cinctus</name>
    <name type="common">Wheat stem sawfly</name>
    <dbReference type="NCBI Taxonomy" id="211228"/>
    <lineage>
        <taxon>Eukaryota</taxon>
        <taxon>Metazoa</taxon>
        <taxon>Ecdysozoa</taxon>
        <taxon>Arthropoda</taxon>
        <taxon>Hexapoda</taxon>
        <taxon>Insecta</taxon>
        <taxon>Pterygota</taxon>
        <taxon>Neoptera</taxon>
        <taxon>Endopterygota</taxon>
        <taxon>Hymenoptera</taxon>
        <taxon>Cephoidea</taxon>
        <taxon>Cephidae</taxon>
        <taxon>Cephus</taxon>
    </lineage>
</organism>
<dbReference type="AlphaFoldDB" id="A0AAJ7R871"/>
<dbReference type="GeneID" id="107262774"/>
<evidence type="ECO:0000259" key="1">
    <source>
        <dbReference type="PROSITE" id="PS50105"/>
    </source>
</evidence>
<dbReference type="SMART" id="SM00454">
    <property type="entry name" value="SAM"/>
    <property type="match status" value="1"/>
</dbReference>
<dbReference type="KEGG" id="ccin:107262774"/>
<dbReference type="SUPFAM" id="SSF47769">
    <property type="entry name" value="SAM/Pointed domain"/>
    <property type="match status" value="1"/>
</dbReference>
<evidence type="ECO:0000313" key="3">
    <source>
        <dbReference type="RefSeq" id="XP_024936145.1"/>
    </source>
</evidence>
<dbReference type="InterPro" id="IPR013761">
    <property type="entry name" value="SAM/pointed_sf"/>
</dbReference>